<evidence type="ECO:0000256" key="1">
    <source>
        <dbReference type="ARBA" id="ARBA00004141"/>
    </source>
</evidence>
<keyword evidence="5 8" id="KW-1133">Transmembrane helix</keyword>
<feature type="domain" description="RCK N-terminal" evidence="9">
    <location>
        <begin position="387"/>
        <end position="505"/>
    </location>
</feature>
<sequence length="579" mass="60826">MATAAIFLVATVAAGLGAVLLRLPPLVGFLVAGFALHAAGVQEPAYLETVADLGVTLLLFGIGLKLDVKTLLRRDVWFTTVAHLLVSVAIAVGFLGLLGVVGFSMLKGEGLGVLALLGLALSFSSTVFVVKVLDGRSDQSALYGRIAIGVLVMQDIIAVVFLSVSSDHPPSPWAFALVLLFPAAWLLRKVWSKVGHGELQALFGVAVALGPGYALFDAVGLKGDLGALVMGMLLAGHPAATELSRNLFTVKELLLVGFFVSIGFSGELTWQAAAVGLLLLLMLPLQAVVTAVLLRLMRLRKRTAILSGLVLANYSEFGLIVVAVGSQTGLLHDEWLVVLAVAVAASFVLSSAINTRGNEFAMSLARRFPSKPNEWLHREERLIDVSGAEALVLGMGRVGRGAVRQLRDDYGMDVVGVEHDPTRVITLRAEGFTVVQADATDIEFWGRVRSAGAVRLAILAMPFHAANLIALSQLRASGFEGTVAAVARYDDDAAELERHGADAVFHLYGTAGLALADEAAEAALGYDAAERLRDAQAERRSAASSDGEPGVSEPSDSEPDVTEPDASGSPTSGEPVTRG</sequence>
<keyword evidence="4 8" id="KW-0812">Transmembrane</keyword>
<name>A0A7W3JBR8_9MICO</name>
<feature type="transmembrane region" description="Helical" evidence="8">
    <location>
        <begin position="170"/>
        <end position="187"/>
    </location>
</feature>
<dbReference type="PROSITE" id="PS51201">
    <property type="entry name" value="RCK_N"/>
    <property type="match status" value="1"/>
</dbReference>
<evidence type="ECO:0000256" key="2">
    <source>
        <dbReference type="ARBA" id="ARBA00005551"/>
    </source>
</evidence>
<comment type="subcellular location">
    <subcellularLocation>
        <location evidence="1">Membrane</location>
        <topology evidence="1">Multi-pass membrane protein</topology>
    </subcellularLocation>
</comment>
<proteinExistence type="inferred from homology"/>
<dbReference type="RefSeq" id="WP_246403340.1">
    <property type="nucleotide sequence ID" value="NZ_BAAATF010000004.1"/>
</dbReference>
<accession>A0A7W3JBR8</accession>
<dbReference type="EMBL" id="JACGWV010000002">
    <property type="protein sequence ID" value="MBA8809948.1"/>
    <property type="molecule type" value="Genomic_DNA"/>
</dbReference>
<feature type="transmembrane region" description="Helical" evidence="8">
    <location>
        <begin position="199"/>
        <end position="219"/>
    </location>
</feature>
<keyword evidence="3" id="KW-0813">Transport</keyword>
<dbReference type="Gene3D" id="1.20.1530.20">
    <property type="match status" value="1"/>
</dbReference>
<evidence type="ECO:0000256" key="5">
    <source>
        <dbReference type="ARBA" id="ARBA00022989"/>
    </source>
</evidence>
<dbReference type="AlphaFoldDB" id="A0A7W3JBR8"/>
<evidence type="ECO:0000259" key="9">
    <source>
        <dbReference type="PROSITE" id="PS51201"/>
    </source>
</evidence>
<evidence type="ECO:0000256" key="6">
    <source>
        <dbReference type="ARBA" id="ARBA00023136"/>
    </source>
</evidence>
<keyword evidence="11" id="KW-1185">Reference proteome</keyword>
<dbReference type="GO" id="GO:0016020">
    <property type="term" value="C:membrane"/>
    <property type="evidence" value="ECO:0007669"/>
    <property type="project" value="UniProtKB-SubCell"/>
</dbReference>
<evidence type="ECO:0000313" key="11">
    <source>
        <dbReference type="Proteomes" id="UP000540568"/>
    </source>
</evidence>
<reference evidence="10 11" key="1">
    <citation type="submission" date="2020-07" db="EMBL/GenBank/DDBJ databases">
        <title>Sequencing the genomes of 1000 actinobacteria strains.</title>
        <authorList>
            <person name="Klenk H.-P."/>
        </authorList>
    </citation>
    <scope>NUCLEOTIDE SEQUENCE [LARGE SCALE GENOMIC DNA]</scope>
    <source>
        <strain evidence="10 11">DSM 44121</strain>
    </source>
</reference>
<dbReference type="GO" id="GO:1902600">
    <property type="term" value="P:proton transmembrane transport"/>
    <property type="evidence" value="ECO:0007669"/>
    <property type="project" value="InterPro"/>
</dbReference>
<gene>
    <name evidence="10" type="ORF">FHX71_003924</name>
</gene>
<feature type="transmembrane region" description="Helical" evidence="8">
    <location>
        <begin position="111"/>
        <end position="130"/>
    </location>
</feature>
<dbReference type="Pfam" id="PF02254">
    <property type="entry name" value="TrkA_N"/>
    <property type="match status" value="1"/>
</dbReference>
<evidence type="ECO:0000256" key="3">
    <source>
        <dbReference type="ARBA" id="ARBA00022448"/>
    </source>
</evidence>
<evidence type="ECO:0000256" key="4">
    <source>
        <dbReference type="ARBA" id="ARBA00022692"/>
    </source>
</evidence>
<feature type="transmembrane region" description="Helical" evidence="8">
    <location>
        <begin position="335"/>
        <end position="353"/>
    </location>
</feature>
<protein>
    <submittedName>
        <fullName evidence="10">Putative Kef-type K+ transport protein</fullName>
    </submittedName>
</protein>
<dbReference type="GO" id="GO:0015297">
    <property type="term" value="F:antiporter activity"/>
    <property type="evidence" value="ECO:0007669"/>
    <property type="project" value="InterPro"/>
</dbReference>
<feature type="transmembrane region" description="Helical" evidence="8">
    <location>
        <begin position="304"/>
        <end position="323"/>
    </location>
</feature>
<dbReference type="PANTHER" id="PTHR42751:SF1">
    <property type="entry name" value="CATION_PROTON ANTIPORTER YBAL-RELATED"/>
    <property type="match status" value="1"/>
</dbReference>
<dbReference type="Pfam" id="PF00999">
    <property type="entry name" value="Na_H_Exchanger"/>
    <property type="match status" value="1"/>
</dbReference>
<dbReference type="Proteomes" id="UP000540568">
    <property type="component" value="Unassembled WGS sequence"/>
</dbReference>
<dbReference type="InterPro" id="IPR036291">
    <property type="entry name" value="NAD(P)-bd_dom_sf"/>
</dbReference>
<comment type="caution">
    <text evidence="10">The sequence shown here is derived from an EMBL/GenBank/DDBJ whole genome shotgun (WGS) entry which is preliminary data.</text>
</comment>
<evidence type="ECO:0000313" key="10">
    <source>
        <dbReference type="EMBL" id="MBA8809948.1"/>
    </source>
</evidence>
<organism evidence="10 11">
    <name type="scientific">Promicromonospora sukumoe</name>
    <dbReference type="NCBI Taxonomy" id="88382"/>
    <lineage>
        <taxon>Bacteria</taxon>
        <taxon>Bacillati</taxon>
        <taxon>Actinomycetota</taxon>
        <taxon>Actinomycetes</taxon>
        <taxon>Micrococcales</taxon>
        <taxon>Promicromonosporaceae</taxon>
        <taxon>Promicromonospora</taxon>
    </lineage>
</organism>
<dbReference type="GO" id="GO:0006813">
    <property type="term" value="P:potassium ion transport"/>
    <property type="evidence" value="ECO:0007669"/>
    <property type="project" value="InterPro"/>
</dbReference>
<feature type="transmembrane region" description="Helical" evidence="8">
    <location>
        <begin position="45"/>
        <end position="64"/>
    </location>
</feature>
<feature type="transmembrane region" description="Helical" evidence="8">
    <location>
        <begin position="276"/>
        <end position="297"/>
    </location>
</feature>
<keyword evidence="6 8" id="KW-0472">Membrane</keyword>
<evidence type="ECO:0000256" key="7">
    <source>
        <dbReference type="SAM" id="MobiDB-lite"/>
    </source>
</evidence>
<comment type="similarity">
    <text evidence="2">Belongs to the monovalent cation:proton antiporter 2 (CPA2) transporter (TC 2.A.37) family.</text>
</comment>
<evidence type="ECO:0000256" key="8">
    <source>
        <dbReference type="SAM" id="Phobius"/>
    </source>
</evidence>
<feature type="transmembrane region" description="Helical" evidence="8">
    <location>
        <begin position="76"/>
        <end position="105"/>
    </location>
</feature>
<feature type="compositionally biased region" description="Polar residues" evidence="7">
    <location>
        <begin position="568"/>
        <end position="579"/>
    </location>
</feature>
<feature type="region of interest" description="Disordered" evidence="7">
    <location>
        <begin position="534"/>
        <end position="579"/>
    </location>
</feature>
<dbReference type="Gene3D" id="3.40.50.720">
    <property type="entry name" value="NAD(P)-binding Rossmann-like Domain"/>
    <property type="match status" value="1"/>
</dbReference>
<dbReference type="SUPFAM" id="SSF51735">
    <property type="entry name" value="NAD(P)-binding Rossmann-fold domains"/>
    <property type="match status" value="1"/>
</dbReference>
<dbReference type="InterPro" id="IPR003148">
    <property type="entry name" value="RCK_N"/>
</dbReference>
<dbReference type="InterPro" id="IPR006153">
    <property type="entry name" value="Cation/H_exchanger_TM"/>
</dbReference>
<dbReference type="InterPro" id="IPR038770">
    <property type="entry name" value="Na+/solute_symporter_sf"/>
</dbReference>
<feature type="transmembrane region" description="Helical" evidence="8">
    <location>
        <begin position="142"/>
        <end position="164"/>
    </location>
</feature>
<dbReference type="PANTHER" id="PTHR42751">
    <property type="entry name" value="SODIUM/HYDROGEN EXCHANGER FAMILY/TRKA DOMAIN PROTEIN"/>
    <property type="match status" value="1"/>
</dbReference>